<gene>
    <name evidence="2" type="ORF">PGLA2088_LOCUS28998</name>
</gene>
<organism evidence="2 3">
    <name type="scientific">Polarella glacialis</name>
    <name type="common">Dinoflagellate</name>
    <dbReference type="NCBI Taxonomy" id="89957"/>
    <lineage>
        <taxon>Eukaryota</taxon>
        <taxon>Sar</taxon>
        <taxon>Alveolata</taxon>
        <taxon>Dinophyceae</taxon>
        <taxon>Suessiales</taxon>
        <taxon>Suessiaceae</taxon>
        <taxon>Polarella</taxon>
    </lineage>
</organism>
<protein>
    <submittedName>
        <fullName evidence="2">Uncharacterized protein</fullName>
    </submittedName>
</protein>
<accession>A0A813K4P4</accession>
<dbReference type="AlphaFoldDB" id="A0A813K4P4"/>
<reference evidence="2" key="1">
    <citation type="submission" date="2021-02" db="EMBL/GenBank/DDBJ databases">
        <authorList>
            <person name="Dougan E. K."/>
            <person name="Rhodes N."/>
            <person name="Thang M."/>
            <person name="Chan C."/>
        </authorList>
    </citation>
    <scope>NUCLEOTIDE SEQUENCE</scope>
</reference>
<evidence type="ECO:0000313" key="2">
    <source>
        <dbReference type="EMBL" id="CAE8694753.1"/>
    </source>
</evidence>
<sequence length="231" mass="25790">MSRLMNAAERHSAAFWQRLCPLGPYWEDHQRQQKGDKGKARASLRRVCAPSSSGVNLKSVFLDAIAHHGTWHVQLKGEKVWTVRPTAELVRKVPSLRGAGHVKVHCKEGDVLCINTRLWWHCTYIPGGCELSMSVARDMYLDGTKPGSCDMTNVQGHYALRPISRGAVIFTEDNAPELELPRSSSANCELREGSDGKLALVAKRPLKAGEWFAISESEDEEDDRGASKRRR</sequence>
<proteinExistence type="predicted"/>
<evidence type="ECO:0000256" key="1">
    <source>
        <dbReference type="SAM" id="MobiDB-lite"/>
    </source>
</evidence>
<dbReference type="EMBL" id="CAJNNW010028123">
    <property type="protein sequence ID" value="CAE8694753.1"/>
    <property type="molecule type" value="Genomic_DNA"/>
</dbReference>
<feature type="region of interest" description="Disordered" evidence="1">
    <location>
        <begin position="212"/>
        <end position="231"/>
    </location>
</feature>
<dbReference type="SUPFAM" id="SSF51197">
    <property type="entry name" value="Clavaminate synthase-like"/>
    <property type="match status" value="1"/>
</dbReference>
<comment type="caution">
    <text evidence="2">The sequence shown here is derived from an EMBL/GenBank/DDBJ whole genome shotgun (WGS) entry which is preliminary data.</text>
</comment>
<evidence type="ECO:0000313" key="3">
    <source>
        <dbReference type="Proteomes" id="UP000626109"/>
    </source>
</evidence>
<dbReference type="Proteomes" id="UP000626109">
    <property type="component" value="Unassembled WGS sequence"/>
</dbReference>
<name>A0A813K4P4_POLGL</name>